<dbReference type="AlphaFoldDB" id="A0A2A2GBQ3"/>
<sequence>MDAPQPDNEFERLIELSELDLDYSNLEDHLEDLTTLAARIVGSKVSLVNLIDNYTQWSVADYGIDLQQMPREDSVCQYTILEDNDLEVKDLSQDHRFKAKKYVKNDPTLKYYYGIPLKTSNGTNIGALCVMDPEEKNISPEDKELLHLIAKQVVRRLEALKSINDLQNRVEELSQTHRKVSHDIRNPISGIIGIAQLMKDDIKNEQLNEVLEYVEMIEQGGKTLLELVEEIMDREDTQEKEKPDAKKFSCSSFCQKLNELYQPQAKSKGVELNIRPLEESDDVLFSKSKLLQIVGNLITNSIKFTEEGGEIEVEINVTETNKEIKNNKLRIKVEDTGVGMEQEKIEEILDGSAKSESGTGGEKGYGFGLSLVHYLVSKADGKMEIESELGEGTSFIVQLPV</sequence>
<evidence type="ECO:0000256" key="6">
    <source>
        <dbReference type="SAM" id="Coils"/>
    </source>
</evidence>
<dbReference type="InterPro" id="IPR029016">
    <property type="entry name" value="GAF-like_dom_sf"/>
</dbReference>
<dbReference type="SUPFAM" id="SSF47384">
    <property type="entry name" value="Homodimeric domain of signal transducing histidine kinase"/>
    <property type="match status" value="1"/>
</dbReference>
<dbReference type="Pfam" id="PF01590">
    <property type="entry name" value="GAF"/>
    <property type="match status" value="1"/>
</dbReference>
<dbReference type="EC" id="2.7.13.3" evidence="2"/>
<dbReference type="PANTHER" id="PTHR43047:SF72">
    <property type="entry name" value="OSMOSENSING HISTIDINE PROTEIN KINASE SLN1"/>
    <property type="match status" value="1"/>
</dbReference>
<dbReference type="SMART" id="SM00387">
    <property type="entry name" value="HATPase_c"/>
    <property type="match status" value="1"/>
</dbReference>
<evidence type="ECO:0000256" key="1">
    <source>
        <dbReference type="ARBA" id="ARBA00000085"/>
    </source>
</evidence>
<protein>
    <recommendedName>
        <fullName evidence="2">histidine kinase</fullName>
        <ecNumber evidence="2">2.7.13.3</ecNumber>
    </recommendedName>
</protein>
<evidence type="ECO:0000256" key="3">
    <source>
        <dbReference type="ARBA" id="ARBA00022553"/>
    </source>
</evidence>
<reference evidence="8 9" key="1">
    <citation type="submission" date="2017-08" db="EMBL/GenBank/DDBJ databases">
        <title>Aliifodinibius alkalisoli sp. nov., isolated from saline alkaline soil.</title>
        <authorList>
            <person name="Liu D."/>
            <person name="Zhang G."/>
        </authorList>
    </citation>
    <scope>NUCLEOTIDE SEQUENCE [LARGE SCALE GENOMIC DNA]</scope>
    <source>
        <strain evidence="8 9">WN023</strain>
    </source>
</reference>
<dbReference type="InterPro" id="IPR005467">
    <property type="entry name" value="His_kinase_dom"/>
</dbReference>
<keyword evidence="3" id="KW-0597">Phosphoprotein</keyword>
<proteinExistence type="predicted"/>
<dbReference type="PRINTS" id="PR00344">
    <property type="entry name" value="BCTRLSENSOR"/>
</dbReference>
<evidence type="ECO:0000313" key="8">
    <source>
        <dbReference type="EMBL" id="PAU94778.1"/>
    </source>
</evidence>
<dbReference type="InterPro" id="IPR003661">
    <property type="entry name" value="HisK_dim/P_dom"/>
</dbReference>
<keyword evidence="9" id="KW-1185">Reference proteome</keyword>
<dbReference type="Gene3D" id="1.10.287.130">
    <property type="match status" value="1"/>
</dbReference>
<keyword evidence="4" id="KW-0808">Transferase</keyword>
<dbReference type="Pfam" id="PF02518">
    <property type="entry name" value="HATPase_c"/>
    <property type="match status" value="1"/>
</dbReference>
<keyword evidence="6" id="KW-0175">Coiled coil</keyword>
<accession>A0A2A2GBQ3</accession>
<dbReference type="InterPro" id="IPR004358">
    <property type="entry name" value="Sig_transdc_His_kin-like_C"/>
</dbReference>
<dbReference type="EMBL" id="NSKE01000003">
    <property type="protein sequence ID" value="PAU94778.1"/>
    <property type="molecule type" value="Genomic_DNA"/>
</dbReference>
<feature type="domain" description="Histidine kinase" evidence="7">
    <location>
        <begin position="179"/>
        <end position="401"/>
    </location>
</feature>
<dbReference type="Proteomes" id="UP000218831">
    <property type="component" value="Unassembled WGS sequence"/>
</dbReference>
<dbReference type="Gene3D" id="3.30.565.10">
    <property type="entry name" value="Histidine kinase-like ATPase, C-terminal domain"/>
    <property type="match status" value="1"/>
</dbReference>
<feature type="coiled-coil region" evidence="6">
    <location>
        <begin position="156"/>
        <end position="183"/>
    </location>
</feature>
<name>A0A2A2GBQ3_9BACT</name>
<gene>
    <name evidence="8" type="ORF">CK503_04700</name>
</gene>
<dbReference type="InterPro" id="IPR003594">
    <property type="entry name" value="HATPase_dom"/>
</dbReference>
<keyword evidence="5 8" id="KW-0418">Kinase</keyword>
<dbReference type="GO" id="GO:0005886">
    <property type="term" value="C:plasma membrane"/>
    <property type="evidence" value="ECO:0007669"/>
    <property type="project" value="TreeGrafter"/>
</dbReference>
<organism evidence="8 9">
    <name type="scientific">Fodinibius salipaludis</name>
    <dbReference type="NCBI Taxonomy" id="2032627"/>
    <lineage>
        <taxon>Bacteria</taxon>
        <taxon>Pseudomonadati</taxon>
        <taxon>Balneolota</taxon>
        <taxon>Balneolia</taxon>
        <taxon>Balneolales</taxon>
        <taxon>Balneolaceae</taxon>
        <taxon>Fodinibius</taxon>
    </lineage>
</organism>
<dbReference type="SUPFAM" id="SSF55781">
    <property type="entry name" value="GAF domain-like"/>
    <property type="match status" value="1"/>
</dbReference>
<evidence type="ECO:0000313" key="9">
    <source>
        <dbReference type="Proteomes" id="UP000218831"/>
    </source>
</evidence>
<evidence type="ECO:0000256" key="2">
    <source>
        <dbReference type="ARBA" id="ARBA00012438"/>
    </source>
</evidence>
<dbReference type="CDD" id="cd00082">
    <property type="entry name" value="HisKA"/>
    <property type="match status" value="1"/>
</dbReference>
<dbReference type="SUPFAM" id="SSF55874">
    <property type="entry name" value="ATPase domain of HSP90 chaperone/DNA topoisomerase II/histidine kinase"/>
    <property type="match status" value="1"/>
</dbReference>
<dbReference type="InterPro" id="IPR036890">
    <property type="entry name" value="HATPase_C_sf"/>
</dbReference>
<dbReference type="GO" id="GO:0000155">
    <property type="term" value="F:phosphorelay sensor kinase activity"/>
    <property type="evidence" value="ECO:0007669"/>
    <property type="project" value="InterPro"/>
</dbReference>
<dbReference type="GO" id="GO:0009927">
    <property type="term" value="F:histidine phosphotransfer kinase activity"/>
    <property type="evidence" value="ECO:0007669"/>
    <property type="project" value="TreeGrafter"/>
</dbReference>
<dbReference type="PANTHER" id="PTHR43047">
    <property type="entry name" value="TWO-COMPONENT HISTIDINE PROTEIN KINASE"/>
    <property type="match status" value="1"/>
</dbReference>
<dbReference type="InterPro" id="IPR036097">
    <property type="entry name" value="HisK_dim/P_sf"/>
</dbReference>
<dbReference type="OrthoDB" id="9811889at2"/>
<dbReference type="RefSeq" id="WP_095605644.1">
    <property type="nucleotide sequence ID" value="NZ_NSKE01000003.1"/>
</dbReference>
<dbReference type="PROSITE" id="PS50109">
    <property type="entry name" value="HIS_KIN"/>
    <property type="match status" value="1"/>
</dbReference>
<dbReference type="Gene3D" id="3.30.450.40">
    <property type="match status" value="1"/>
</dbReference>
<evidence type="ECO:0000259" key="7">
    <source>
        <dbReference type="PROSITE" id="PS50109"/>
    </source>
</evidence>
<dbReference type="InterPro" id="IPR003018">
    <property type="entry name" value="GAF"/>
</dbReference>
<comment type="catalytic activity">
    <reaction evidence="1">
        <text>ATP + protein L-histidine = ADP + protein N-phospho-L-histidine.</text>
        <dbReference type="EC" id="2.7.13.3"/>
    </reaction>
</comment>
<comment type="caution">
    <text evidence="8">The sequence shown here is derived from an EMBL/GenBank/DDBJ whole genome shotgun (WGS) entry which is preliminary data.</text>
</comment>
<evidence type="ECO:0000256" key="4">
    <source>
        <dbReference type="ARBA" id="ARBA00022679"/>
    </source>
</evidence>
<dbReference type="Pfam" id="PF00512">
    <property type="entry name" value="HisKA"/>
    <property type="match status" value="1"/>
</dbReference>
<dbReference type="SMART" id="SM00388">
    <property type="entry name" value="HisKA"/>
    <property type="match status" value="1"/>
</dbReference>
<evidence type="ECO:0000256" key="5">
    <source>
        <dbReference type="ARBA" id="ARBA00022777"/>
    </source>
</evidence>